<protein>
    <recommendedName>
        <fullName evidence="4">Lipoprotein</fullName>
    </recommendedName>
</protein>
<feature type="compositionally biased region" description="Low complexity" evidence="1">
    <location>
        <begin position="27"/>
        <end position="45"/>
    </location>
</feature>
<feature type="region of interest" description="Disordered" evidence="1">
    <location>
        <begin position="1"/>
        <end position="78"/>
    </location>
</feature>
<accession>A0ABP5HGC0</accession>
<feature type="compositionally biased region" description="Polar residues" evidence="1">
    <location>
        <begin position="58"/>
        <end position="72"/>
    </location>
</feature>
<name>A0ABP5HGC0_9ACTN</name>
<proteinExistence type="predicted"/>
<comment type="caution">
    <text evidence="2">The sequence shown here is derived from an EMBL/GenBank/DDBJ whole genome shotgun (WGS) entry which is preliminary data.</text>
</comment>
<evidence type="ECO:0000256" key="1">
    <source>
        <dbReference type="SAM" id="MobiDB-lite"/>
    </source>
</evidence>
<reference evidence="3" key="1">
    <citation type="journal article" date="2019" name="Int. J. Syst. Evol. Microbiol.">
        <title>The Global Catalogue of Microorganisms (GCM) 10K type strain sequencing project: providing services to taxonomists for standard genome sequencing and annotation.</title>
        <authorList>
            <consortium name="The Broad Institute Genomics Platform"/>
            <consortium name="The Broad Institute Genome Sequencing Center for Infectious Disease"/>
            <person name="Wu L."/>
            <person name="Ma J."/>
        </authorList>
    </citation>
    <scope>NUCLEOTIDE SEQUENCE [LARGE SCALE GENOMIC DNA]</scope>
    <source>
        <strain evidence="3">JCM 15478</strain>
    </source>
</reference>
<feature type="compositionally biased region" description="Basic and acidic residues" evidence="1">
    <location>
        <begin position="14"/>
        <end position="23"/>
    </location>
</feature>
<evidence type="ECO:0008006" key="4">
    <source>
        <dbReference type="Google" id="ProtNLM"/>
    </source>
</evidence>
<evidence type="ECO:0000313" key="3">
    <source>
        <dbReference type="Proteomes" id="UP001500016"/>
    </source>
</evidence>
<dbReference type="SUPFAM" id="SSF89392">
    <property type="entry name" value="Prokaryotic lipoproteins and lipoprotein localization factors"/>
    <property type="match status" value="1"/>
</dbReference>
<dbReference type="InterPro" id="IPR029046">
    <property type="entry name" value="LolA/LolB/LppX"/>
</dbReference>
<sequence>MAGLTACGSDGGGDDDKGGKGGGDKAGGSPAQSALAALKAASTTTEQQKSARVDGDQKQTVQGQAMNSTNKGSFDWSEGGMTGKAEITMQGGAAMGAGNKPMQARYLPDAMYIQMAAGAAQGKWIEYDYDVLAKKAGPSGAYMKDQIQNNNPARSVQLLMATGKVKAVGSESVRGVKATHYTGDVKLSELTRMQSKDLSESDLQALEQQFQQQGLTKERIDLWIDDKDLLVKKRETAKNKQGTTSVDNTVYYTDYGTDVNVTEPSGAVSFEKMMSGGAGAGAS</sequence>
<evidence type="ECO:0000313" key="2">
    <source>
        <dbReference type="EMBL" id="GAA2075879.1"/>
    </source>
</evidence>
<organism evidence="2 3">
    <name type="scientific">Streptomyces albiaxialis</name>
    <dbReference type="NCBI Taxonomy" id="329523"/>
    <lineage>
        <taxon>Bacteria</taxon>
        <taxon>Bacillati</taxon>
        <taxon>Actinomycetota</taxon>
        <taxon>Actinomycetes</taxon>
        <taxon>Kitasatosporales</taxon>
        <taxon>Streptomycetaceae</taxon>
        <taxon>Streptomyces</taxon>
    </lineage>
</organism>
<dbReference type="Proteomes" id="UP001500016">
    <property type="component" value="Unassembled WGS sequence"/>
</dbReference>
<dbReference type="EMBL" id="BAAAPE010000007">
    <property type="protein sequence ID" value="GAA2075879.1"/>
    <property type="molecule type" value="Genomic_DNA"/>
</dbReference>
<gene>
    <name evidence="2" type="ORF">GCM10009801_30930</name>
</gene>
<dbReference type="Gene3D" id="2.50.20.20">
    <property type="match status" value="1"/>
</dbReference>
<keyword evidence="3" id="KW-1185">Reference proteome</keyword>